<dbReference type="GO" id="GO:0003677">
    <property type="term" value="F:DNA binding"/>
    <property type="evidence" value="ECO:0007669"/>
    <property type="project" value="UniProtKB-KW"/>
</dbReference>
<organism evidence="9 10">
    <name type="scientific">Stratiformator vulcanicus</name>
    <dbReference type="NCBI Taxonomy" id="2527980"/>
    <lineage>
        <taxon>Bacteria</taxon>
        <taxon>Pseudomonadati</taxon>
        <taxon>Planctomycetota</taxon>
        <taxon>Planctomycetia</taxon>
        <taxon>Planctomycetales</taxon>
        <taxon>Planctomycetaceae</taxon>
        <taxon>Stratiformator</taxon>
    </lineage>
</organism>
<dbReference type="GO" id="GO:0016987">
    <property type="term" value="F:sigma factor activity"/>
    <property type="evidence" value="ECO:0007669"/>
    <property type="project" value="UniProtKB-KW"/>
</dbReference>
<name>A0A517QZP9_9PLAN</name>
<keyword evidence="10" id="KW-1185">Reference proteome</keyword>
<evidence type="ECO:0000313" key="9">
    <source>
        <dbReference type="EMBL" id="QDT37127.1"/>
    </source>
</evidence>
<evidence type="ECO:0000256" key="3">
    <source>
        <dbReference type="ARBA" id="ARBA00023082"/>
    </source>
</evidence>
<dbReference type="Pfam" id="PF08281">
    <property type="entry name" value="Sigma70_r4_2"/>
    <property type="match status" value="1"/>
</dbReference>
<dbReference type="Pfam" id="PF04542">
    <property type="entry name" value="Sigma70_r2"/>
    <property type="match status" value="1"/>
</dbReference>
<keyword evidence="3" id="KW-0731">Sigma factor</keyword>
<dbReference type="RefSeq" id="WP_145363270.1">
    <property type="nucleotide sequence ID" value="NZ_CP036268.1"/>
</dbReference>
<keyword evidence="2" id="KW-0805">Transcription regulation</keyword>
<evidence type="ECO:0000256" key="1">
    <source>
        <dbReference type="ARBA" id="ARBA00010641"/>
    </source>
</evidence>
<dbReference type="InterPro" id="IPR036388">
    <property type="entry name" value="WH-like_DNA-bd_sf"/>
</dbReference>
<dbReference type="InterPro" id="IPR013324">
    <property type="entry name" value="RNA_pol_sigma_r3/r4-like"/>
</dbReference>
<evidence type="ECO:0000259" key="7">
    <source>
        <dbReference type="Pfam" id="PF04542"/>
    </source>
</evidence>
<dbReference type="GO" id="GO:0006352">
    <property type="term" value="P:DNA-templated transcription initiation"/>
    <property type="evidence" value="ECO:0007669"/>
    <property type="project" value="InterPro"/>
</dbReference>
<accession>A0A517QZP9</accession>
<dbReference type="KEGG" id="svp:Pan189_14950"/>
<dbReference type="EMBL" id="CP036268">
    <property type="protein sequence ID" value="QDT37127.1"/>
    <property type="molecule type" value="Genomic_DNA"/>
</dbReference>
<keyword evidence="4" id="KW-0238">DNA-binding</keyword>
<dbReference type="AlphaFoldDB" id="A0A517QZP9"/>
<evidence type="ECO:0000256" key="5">
    <source>
        <dbReference type="ARBA" id="ARBA00023163"/>
    </source>
</evidence>
<dbReference type="InterPro" id="IPR007627">
    <property type="entry name" value="RNA_pol_sigma70_r2"/>
</dbReference>
<proteinExistence type="inferred from homology"/>
<dbReference type="OrthoDB" id="286291at2"/>
<comment type="similarity">
    <text evidence="1">Belongs to the sigma-70 factor family. ECF subfamily.</text>
</comment>
<sequence length="180" mass="20696">MAERETQPDPDDLEAVYAAYARELWALFYSRCSDRELAADAVQEAFWRFHSKRPSDLKDSRAWLIRVGTNWLRDRGRRKRRAAKSVESLSHVPDGRDGPDEGPLSAELRDEVREAIKRLKLEDREVLVLKYALDWSSARIASTLGVAVTAVDMRLSRARRRLAELLESNNPNRSTDRTSE</sequence>
<dbReference type="SUPFAM" id="SSF88659">
    <property type="entry name" value="Sigma3 and sigma4 domains of RNA polymerase sigma factors"/>
    <property type="match status" value="1"/>
</dbReference>
<dbReference type="Gene3D" id="1.10.1740.10">
    <property type="match status" value="1"/>
</dbReference>
<dbReference type="SUPFAM" id="SSF88946">
    <property type="entry name" value="Sigma2 domain of RNA polymerase sigma factors"/>
    <property type="match status" value="1"/>
</dbReference>
<feature type="domain" description="RNA polymerase sigma-70 region 2" evidence="7">
    <location>
        <begin position="17"/>
        <end position="81"/>
    </location>
</feature>
<dbReference type="InterPro" id="IPR039425">
    <property type="entry name" value="RNA_pol_sigma-70-like"/>
</dbReference>
<evidence type="ECO:0000259" key="8">
    <source>
        <dbReference type="Pfam" id="PF08281"/>
    </source>
</evidence>
<dbReference type="PANTHER" id="PTHR43133">
    <property type="entry name" value="RNA POLYMERASE ECF-TYPE SIGMA FACTO"/>
    <property type="match status" value="1"/>
</dbReference>
<evidence type="ECO:0000256" key="4">
    <source>
        <dbReference type="ARBA" id="ARBA00023125"/>
    </source>
</evidence>
<keyword evidence="5" id="KW-0804">Transcription</keyword>
<dbReference type="NCBIfam" id="TIGR02937">
    <property type="entry name" value="sigma70-ECF"/>
    <property type="match status" value="1"/>
</dbReference>
<gene>
    <name evidence="9" type="primary">sigW_1</name>
    <name evidence="9" type="ORF">Pan189_14950</name>
</gene>
<dbReference type="PANTHER" id="PTHR43133:SF8">
    <property type="entry name" value="RNA POLYMERASE SIGMA FACTOR HI_1459-RELATED"/>
    <property type="match status" value="1"/>
</dbReference>
<reference evidence="9 10" key="1">
    <citation type="submission" date="2019-02" db="EMBL/GenBank/DDBJ databases">
        <title>Deep-cultivation of Planctomycetes and their phenomic and genomic characterization uncovers novel biology.</title>
        <authorList>
            <person name="Wiegand S."/>
            <person name="Jogler M."/>
            <person name="Boedeker C."/>
            <person name="Pinto D."/>
            <person name="Vollmers J."/>
            <person name="Rivas-Marin E."/>
            <person name="Kohn T."/>
            <person name="Peeters S.H."/>
            <person name="Heuer A."/>
            <person name="Rast P."/>
            <person name="Oberbeckmann S."/>
            <person name="Bunk B."/>
            <person name="Jeske O."/>
            <person name="Meyerdierks A."/>
            <person name="Storesund J.E."/>
            <person name="Kallscheuer N."/>
            <person name="Luecker S."/>
            <person name="Lage O.M."/>
            <person name="Pohl T."/>
            <person name="Merkel B.J."/>
            <person name="Hornburger P."/>
            <person name="Mueller R.-W."/>
            <person name="Bruemmer F."/>
            <person name="Labrenz M."/>
            <person name="Spormann A.M."/>
            <person name="Op den Camp H."/>
            <person name="Overmann J."/>
            <person name="Amann R."/>
            <person name="Jetten M.S.M."/>
            <person name="Mascher T."/>
            <person name="Medema M.H."/>
            <person name="Devos D.P."/>
            <person name="Kaster A.-K."/>
            <person name="Ovreas L."/>
            <person name="Rohde M."/>
            <person name="Galperin M.Y."/>
            <person name="Jogler C."/>
        </authorList>
    </citation>
    <scope>NUCLEOTIDE SEQUENCE [LARGE SCALE GENOMIC DNA]</scope>
    <source>
        <strain evidence="9 10">Pan189</strain>
    </source>
</reference>
<evidence type="ECO:0000256" key="2">
    <source>
        <dbReference type="ARBA" id="ARBA00023015"/>
    </source>
</evidence>
<evidence type="ECO:0000313" key="10">
    <source>
        <dbReference type="Proteomes" id="UP000317318"/>
    </source>
</evidence>
<feature type="domain" description="RNA polymerase sigma factor 70 region 4 type 2" evidence="8">
    <location>
        <begin position="110"/>
        <end position="162"/>
    </location>
</feature>
<dbReference type="Proteomes" id="UP000317318">
    <property type="component" value="Chromosome"/>
</dbReference>
<dbReference type="Gene3D" id="1.10.10.10">
    <property type="entry name" value="Winged helix-like DNA-binding domain superfamily/Winged helix DNA-binding domain"/>
    <property type="match status" value="1"/>
</dbReference>
<evidence type="ECO:0000256" key="6">
    <source>
        <dbReference type="SAM" id="MobiDB-lite"/>
    </source>
</evidence>
<dbReference type="InterPro" id="IPR013249">
    <property type="entry name" value="RNA_pol_sigma70_r4_t2"/>
</dbReference>
<protein>
    <submittedName>
        <fullName evidence="9">ECF RNA polymerase sigma factor SigW</fullName>
    </submittedName>
</protein>
<feature type="region of interest" description="Disordered" evidence="6">
    <location>
        <begin position="82"/>
        <end position="105"/>
    </location>
</feature>
<dbReference type="InterPro" id="IPR014284">
    <property type="entry name" value="RNA_pol_sigma-70_dom"/>
</dbReference>
<dbReference type="InterPro" id="IPR013325">
    <property type="entry name" value="RNA_pol_sigma_r2"/>
</dbReference>